<dbReference type="Proteomes" id="UP000236551">
    <property type="component" value="Plasmid pCV839-15-p2"/>
</dbReference>
<evidence type="ECO:0008006" key="4">
    <source>
        <dbReference type="Google" id="ProtNLM"/>
    </source>
</evidence>
<dbReference type="AlphaFoldDB" id="A0A0T5XI91"/>
<evidence type="ECO:0000256" key="1">
    <source>
        <dbReference type="SAM" id="SignalP"/>
    </source>
</evidence>
<dbReference type="Gene3D" id="1.25.40.10">
    <property type="entry name" value="Tetratricopeptide repeat domain"/>
    <property type="match status" value="1"/>
</dbReference>
<keyword evidence="2" id="KW-0614">Plasmid</keyword>
<dbReference type="InterPro" id="IPR011990">
    <property type="entry name" value="TPR-like_helical_dom_sf"/>
</dbReference>
<dbReference type="InterPro" id="IPR006597">
    <property type="entry name" value="Sel1-like"/>
</dbReference>
<accession>A0A0T5XI91</accession>
<name>A0A0T5XI91_ECOLX</name>
<keyword evidence="1" id="KW-0732">Signal</keyword>
<reference evidence="2 3" key="1">
    <citation type="submission" date="2017-11" db="EMBL/GenBank/DDBJ databases">
        <title>Escherichia coli CV839-15 Genome sequencing and assembly.</title>
        <authorList>
            <person name="Li Z."/>
            <person name="Song N."/>
            <person name="Li W."/>
            <person name="Philip H.R."/>
            <person name="Bu Z."/>
            <person name="Siguo L."/>
        </authorList>
    </citation>
    <scope>NUCLEOTIDE SEQUENCE [LARGE SCALE GENOMIC DNA]</scope>
    <source>
        <strain evidence="2 3">CV839-15</strain>
        <plasmid evidence="3">Plasmid pcv839-15-p2</plasmid>
    </source>
</reference>
<dbReference type="SMART" id="SM00671">
    <property type="entry name" value="SEL1"/>
    <property type="match status" value="3"/>
</dbReference>
<dbReference type="InterPro" id="IPR050767">
    <property type="entry name" value="Sel1_AlgK"/>
</dbReference>
<dbReference type="Pfam" id="PF08238">
    <property type="entry name" value="Sel1"/>
    <property type="match status" value="3"/>
</dbReference>
<organism evidence="2 3">
    <name type="scientific">Escherichia coli</name>
    <dbReference type="NCBI Taxonomy" id="562"/>
    <lineage>
        <taxon>Bacteria</taxon>
        <taxon>Pseudomonadati</taxon>
        <taxon>Pseudomonadota</taxon>
        <taxon>Gammaproteobacteria</taxon>
        <taxon>Enterobacterales</taxon>
        <taxon>Enterobacteriaceae</taxon>
        <taxon>Escherichia</taxon>
    </lineage>
</organism>
<protein>
    <recommendedName>
        <fullName evidence="4">Phenylmercury resistance protein MerG</fullName>
    </recommendedName>
</protein>
<dbReference type="EMBL" id="CP024976">
    <property type="protein sequence ID" value="ATZ30054.1"/>
    <property type="molecule type" value="Genomic_DNA"/>
</dbReference>
<gene>
    <name evidence="2" type="ORF">CV83915_2p0051</name>
</gene>
<dbReference type="NCBIfam" id="NF033786">
    <property type="entry name" value="phenyl_MerG"/>
    <property type="match status" value="1"/>
</dbReference>
<geneLocation type="plasmid" evidence="3">
    <name>pcv839-15-p2</name>
</geneLocation>
<evidence type="ECO:0000313" key="3">
    <source>
        <dbReference type="Proteomes" id="UP000236551"/>
    </source>
</evidence>
<evidence type="ECO:0000313" key="2">
    <source>
        <dbReference type="EMBL" id="ATZ30054.1"/>
    </source>
</evidence>
<feature type="chain" id="PRO_5006666603" description="Phenylmercury resistance protein MerG" evidence="1">
    <location>
        <begin position="35"/>
        <end position="217"/>
    </location>
</feature>
<dbReference type="PANTHER" id="PTHR11102:SF160">
    <property type="entry name" value="ERAD-ASSOCIATED E3 UBIQUITIN-PROTEIN LIGASE COMPONENT HRD3"/>
    <property type="match status" value="1"/>
</dbReference>
<sequence>MFCDIRLKLRRVRACLTIVLASTATLGMPNQALAAYDFSKLGAAIETLSPETVSDWEKKARAGDAMAQNIMGLAYKCGMGVKQNHAASIQWFRRAAEQGEADAQFNLGRLYGSEVDGMYKNGRAAPANDAEAFKWYRLAAEQGHTQAQVRLAQLFAKGLTDIAPDQVQAYQWMSLAAASGEPTAAKVVADYAAQMKPEQLQQAQLLAEEWQRRQGTK</sequence>
<feature type="signal peptide" evidence="1">
    <location>
        <begin position="1"/>
        <end position="34"/>
    </location>
</feature>
<dbReference type="SUPFAM" id="SSF81901">
    <property type="entry name" value="HCP-like"/>
    <property type="match status" value="1"/>
</dbReference>
<proteinExistence type="predicted"/>
<dbReference type="PANTHER" id="PTHR11102">
    <property type="entry name" value="SEL-1-LIKE PROTEIN"/>
    <property type="match status" value="1"/>
</dbReference>